<reference evidence="5" key="1">
    <citation type="submission" date="2023-07" db="EMBL/GenBank/DDBJ databases">
        <authorList>
            <person name="Stuckert A."/>
        </authorList>
    </citation>
    <scope>NUCLEOTIDE SEQUENCE</scope>
</reference>
<keyword evidence="3" id="KW-0393">Immunoglobulin domain</keyword>
<dbReference type="InterPro" id="IPR003599">
    <property type="entry name" value="Ig_sub"/>
</dbReference>
<dbReference type="Gene3D" id="2.60.40.10">
    <property type="entry name" value="Immunoglobulins"/>
    <property type="match status" value="1"/>
</dbReference>
<dbReference type="Proteomes" id="UP001176940">
    <property type="component" value="Unassembled WGS sequence"/>
</dbReference>
<dbReference type="InterPro" id="IPR051102">
    <property type="entry name" value="IgSF_V-set/TM_domain"/>
</dbReference>
<dbReference type="InterPro" id="IPR013783">
    <property type="entry name" value="Ig-like_fold"/>
</dbReference>
<gene>
    <name evidence="5" type="ORF">RIMI_LOCUS11563638</name>
</gene>
<feature type="non-terminal residue" evidence="5">
    <location>
        <position position="210"/>
    </location>
</feature>
<evidence type="ECO:0000259" key="4">
    <source>
        <dbReference type="PROSITE" id="PS50835"/>
    </source>
</evidence>
<evidence type="ECO:0000256" key="3">
    <source>
        <dbReference type="ARBA" id="ARBA00023319"/>
    </source>
</evidence>
<sequence>MLGGFLVSPASPSAVNIVNVTHEGLTSHQPGFPWFLSERVSLYKIILRLLRPQLLGSFYCAVRELLPESGEWLTLAERTSGVTRVMLRTSDTTLSVCKENISRAEPAGGDVLLRCSLEEVPGPAAIFSVSWYYQAAPSSYPSLLYRARWDGVTEYNEALAGRLQVGAVAQGNYSLTLSAVGQEDAGIYHCRLEEWRLQEDGWRLEASDTS</sequence>
<name>A0ABN9LPB3_9NEOB</name>
<accession>A0ABN9LPB3</accession>
<keyword evidence="2" id="KW-1015">Disulfide bond</keyword>
<keyword evidence="6" id="KW-1185">Reference proteome</keyword>
<dbReference type="PROSITE" id="PS50835">
    <property type="entry name" value="IG_LIKE"/>
    <property type="match status" value="1"/>
</dbReference>
<feature type="domain" description="Ig-like" evidence="4">
    <location>
        <begin position="108"/>
        <end position="209"/>
    </location>
</feature>
<dbReference type="Pfam" id="PF07686">
    <property type="entry name" value="V-set"/>
    <property type="match status" value="1"/>
</dbReference>
<evidence type="ECO:0000313" key="5">
    <source>
        <dbReference type="EMBL" id="CAJ0947074.1"/>
    </source>
</evidence>
<proteinExistence type="predicted"/>
<keyword evidence="1" id="KW-0732">Signal</keyword>
<evidence type="ECO:0000256" key="2">
    <source>
        <dbReference type="ARBA" id="ARBA00023157"/>
    </source>
</evidence>
<organism evidence="5 6">
    <name type="scientific">Ranitomeya imitator</name>
    <name type="common">mimic poison frog</name>
    <dbReference type="NCBI Taxonomy" id="111125"/>
    <lineage>
        <taxon>Eukaryota</taxon>
        <taxon>Metazoa</taxon>
        <taxon>Chordata</taxon>
        <taxon>Craniata</taxon>
        <taxon>Vertebrata</taxon>
        <taxon>Euteleostomi</taxon>
        <taxon>Amphibia</taxon>
        <taxon>Batrachia</taxon>
        <taxon>Anura</taxon>
        <taxon>Neobatrachia</taxon>
        <taxon>Hyloidea</taxon>
        <taxon>Dendrobatidae</taxon>
        <taxon>Dendrobatinae</taxon>
        <taxon>Ranitomeya</taxon>
    </lineage>
</organism>
<protein>
    <recommendedName>
        <fullName evidence="4">Ig-like domain-containing protein</fullName>
    </recommendedName>
</protein>
<evidence type="ECO:0000313" key="6">
    <source>
        <dbReference type="Proteomes" id="UP001176940"/>
    </source>
</evidence>
<comment type="caution">
    <text evidence="5">The sequence shown here is derived from an EMBL/GenBank/DDBJ whole genome shotgun (WGS) entry which is preliminary data.</text>
</comment>
<dbReference type="SUPFAM" id="SSF48726">
    <property type="entry name" value="Immunoglobulin"/>
    <property type="match status" value="1"/>
</dbReference>
<evidence type="ECO:0000256" key="1">
    <source>
        <dbReference type="ARBA" id="ARBA00022729"/>
    </source>
</evidence>
<dbReference type="InterPro" id="IPR013106">
    <property type="entry name" value="Ig_V-set"/>
</dbReference>
<dbReference type="InterPro" id="IPR007110">
    <property type="entry name" value="Ig-like_dom"/>
</dbReference>
<dbReference type="PANTHER" id="PTHR12207">
    <property type="entry name" value="V-SET AND TRANSMEMBRANE DOMAIN-CONTAINING PROTEIN"/>
    <property type="match status" value="1"/>
</dbReference>
<dbReference type="SMART" id="SM00409">
    <property type="entry name" value="IG"/>
    <property type="match status" value="1"/>
</dbReference>
<dbReference type="EMBL" id="CAUEEQ010026337">
    <property type="protein sequence ID" value="CAJ0947074.1"/>
    <property type="molecule type" value="Genomic_DNA"/>
</dbReference>
<dbReference type="InterPro" id="IPR036179">
    <property type="entry name" value="Ig-like_dom_sf"/>
</dbReference>